<reference evidence="8" key="1">
    <citation type="submission" date="2015-03" db="EMBL/GenBank/DDBJ databases">
        <authorList>
            <person name="Murphy D."/>
        </authorList>
    </citation>
    <scope>NUCLEOTIDE SEQUENCE [LARGE SCALE GENOMIC DNA]</scope>
    <source>
        <strain evidence="8">K00500041</strain>
    </source>
</reference>
<dbReference type="EMBL" id="CNFU01001659">
    <property type="protein sequence ID" value="CKT63603.1"/>
    <property type="molecule type" value="Genomic_DNA"/>
</dbReference>
<dbReference type="AlphaFoldDB" id="A0A0U0T2U3"/>
<dbReference type="EMBL" id="CNGE01001046">
    <property type="protein sequence ID" value="CKT65533.1"/>
    <property type="molecule type" value="Genomic_DNA"/>
</dbReference>
<name>A0A0U0T2U3_MYCTX</name>
<evidence type="ECO:0000313" key="14">
    <source>
        <dbReference type="Proteomes" id="UP000049023"/>
    </source>
</evidence>
<dbReference type="Proteomes" id="UP000045842">
    <property type="component" value="Unassembled WGS sequence"/>
</dbReference>
<dbReference type="EMBL" id="CSAJ01001011">
    <property type="protein sequence ID" value="COX47025.1"/>
    <property type="molecule type" value="Genomic_DNA"/>
</dbReference>
<dbReference type="Proteomes" id="UP000049023">
    <property type="component" value="Unassembled WGS sequence"/>
</dbReference>
<dbReference type="Proteomes" id="UP000038802">
    <property type="component" value="Unassembled WGS sequence"/>
</dbReference>
<evidence type="ECO:0000313" key="7">
    <source>
        <dbReference type="EMBL" id="COX47025.1"/>
    </source>
</evidence>
<sequence>MSSSATAAYSALSDDHTPAADNTEPGPGPLLSNAECTSGGEAIHSVIAVNTTED</sequence>
<dbReference type="Proteomes" id="UP000048948">
    <property type="component" value="Unassembled WGS sequence"/>
</dbReference>
<proteinExistence type="predicted"/>
<evidence type="ECO:0000313" key="2">
    <source>
        <dbReference type="EMBL" id="CFE81713.1"/>
    </source>
</evidence>
<dbReference type="EMBL" id="CSAD01001425">
    <property type="protein sequence ID" value="COX14199.1"/>
    <property type="molecule type" value="Genomic_DNA"/>
</dbReference>
<evidence type="ECO:0000313" key="13">
    <source>
        <dbReference type="Proteomes" id="UP000048948"/>
    </source>
</evidence>
<evidence type="ECO:0000313" key="5">
    <source>
        <dbReference type="EMBL" id="CKT65533.1"/>
    </source>
</evidence>
<dbReference type="Proteomes" id="UP000046947">
    <property type="component" value="Unassembled WGS sequence"/>
</dbReference>
<dbReference type="EMBL" id="CSAE01001551">
    <property type="protein sequence ID" value="COX73829.1"/>
    <property type="molecule type" value="Genomic_DNA"/>
</dbReference>
<evidence type="ECO:0000313" key="12">
    <source>
        <dbReference type="Proteomes" id="UP000046947"/>
    </source>
</evidence>
<evidence type="ECO:0000313" key="8">
    <source>
        <dbReference type="EMBL" id="COX73829.1"/>
    </source>
</evidence>
<evidence type="ECO:0000313" key="11">
    <source>
        <dbReference type="Proteomes" id="UP000045842"/>
    </source>
</evidence>
<reference evidence="9 10" key="2">
    <citation type="submission" date="2015-03" db="EMBL/GenBank/DDBJ databases">
        <authorList>
            <consortium name="Pathogen Informatics"/>
        </authorList>
    </citation>
    <scope>NUCLEOTIDE SEQUENCE [LARGE SCALE GENOMIC DNA]</scope>
    <source>
        <strain evidence="5 13">Bir 172</strain>
        <strain evidence="3 14">Bir 187</strain>
        <strain evidence="6 11">G09801536</strain>
        <strain evidence="2 12">H09601792</strain>
        <strain evidence="9">K00500041</strain>
        <strain evidence="7 10">M09401471</strain>
    </source>
</reference>
<evidence type="ECO:0000313" key="6">
    <source>
        <dbReference type="EMBL" id="COX14199.1"/>
    </source>
</evidence>
<evidence type="ECO:0000313" key="4">
    <source>
        <dbReference type="EMBL" id="CKT63603.1"/>
    </source>
</evidence>
<feature type="compositionally biased region" description="Low complexity" evidence="1">
    <location>
        <begin position="1"/>
        <end position="12"/>
    </location>
</feature>
<dbReference type="EMBL" id="CNFU01001439">
    <property type="protein sequence ID" value="CKT42992.1"/>
    <property type="molecule type" value="Genomic_DNA"/>
</dbReference>
<dbReference type="EMBL" id="CFOH01001222">
    <property type="protein sequence ID" value="CFE81713.1"/>
    <property type="molecule type" value="Genomic_DNA"/>
</dbReference>
<accession>A0A0U0T2U3</accession>
<gene>
    <name evidence="6" type="ORF">ERS007679_04684</name>
    <name evidence="2" type="ORF">ERS007688_04317</name>
    <name evidence="8" type="ORF">ERS007703_05439</name>
    <name evidence="7" type="ORF">ERS007720_04559</name>
    <name evidence="5" type="ORF">ERS027646_03950</name>
    <name evidence="3" type="ORF">ERS027661_04342</name>
    <name evidence="4" type="ORF">ERS027661_04596</name>
</gene>
<evidence type="ECO:0000313" key="10">
    <source>
        <dbReference type="Proteomes" id="UP000044938"/>
    </source>
</evidence>
<dbReference type="RefSeq" id="WP_009940195.1">
    <property type="nucleotide sequence ID" value="NZ_CFKR01000028.1"/>
</dbReference>
<organism evidence="6 11">
    <name type="scientific">Mycobacterium tuberculosis</name>
    <dbReference type="NCBI Taxonomy" id="1773"/>
    <lineage>
        <taxon>Bacteria</taxon>
        <taxon>Bacillati</taxon>
        <taxon>Actinomycetota</taxon>
        <taxon>Actinomycetes</taxon>
        <taxon>Mycobacteriales</taxon>
        <taxon>Mycobacteriaceae</taxon>
        <taxon>Mycobacterium</taxon>
        <taxon>Mycobacterium tuberculosis complex</taxon>
    </lineage>
</organism>
<evidence type="ECO:0000313" key="3">
    <source>
        <dbReference type="EMBL" id="CKT42992.1"/>
    </source>
</evidence>
<protein>
    <submittedName>
        <fullName evidence="6">Uncharacterized protein</fullName>
    </submittedName>
</protein>
<feature type="region of interest" description="Disordered" evidence="1">
    <location>
        <begin position="1"/>
        <end position="39"/>
    </location>
</feature>
<evidence type="ECO:0000256" key="1">
    <source>
        <dbReference type="SAM" id="MobiDB-lite"/>
    </source>
</evidence>
<evidence type="ECO:0000313" key="9">
    <source>
        <dbReference type="Proteomes" id="UP000038802"/>
    </source>
</evidence>
<dbReference type="Proteomes" id="UP000044938">
    <property type="component" value="Unassembled WGS sequence"/>
</dbReference>